<keyword evidence="1" id="KW-0808">Transferase</keyword>
<accession>A0A1I1UVI4</accession>
<dbReference type="EMBL" id="FOMX01000004">
    <property type="protein sequence ID" value="SFD73698.1"/>
    <property type="molecule type" value="Genomic_DNA"/>
</dbReference>
<dbReference type="Gene3D" id="3.40.50.150">
    <property type="entry name" value="Vaccinia Virus protein VP39"/>
    <property type="match status" value="1"/>
</dbReference>
<protein>
    <submittedName>
        <fullName evidence="1">S-adenosylmethionine-diacylgycerolhomoserine-N-methlytransferase</fullName>
    </submittedName>
</protein>
<reference evidence="2" key="1">
    <citation type="submission" date="2016-10" db="EMBL/GenBank/DDBJ databases">
        <authorList>
            <person name="Varghese N."/>
            <person name="Submissions S."/>
        </authorList>
    </citation>
    <scope>NUCLEOTIDE SEQUENCE [LARGE SCALE GENOMIC DNA]</scope>
    <source>
        <strain evidence="2">ATCC 25963</strain>
    </source>
</reference>
<dbReference type="STRING" id="54.SAMN02745121_01272"/>
<organism evidence="1 2">
    <name type="scientific">Nannocystis exedens</name>
    <dbReference type="NCBI Taxonomy" id="54"/>
    <lineage>
        <taxon>Bacteria</taxon>
        <taxon>Pseudomonadati</taxon>
        <taxon>Myxococcota</taxon>
        <taxon>Polyangia</taxon>
        <taxon>Nannocystales</taxon>
        <taxon>Nannocystaceae</taxon>
        <taxon>Nannocystis</taxon>
    </lineage>
</organism>
<dbReference type="SUPFAM" id="SSF53335">
    <property type="entry name" value="S-adenosyl-L-methionine-dependent methyltransferases"/>
    <property type="match status" value="1"/>
</dbReference>
<dbReference type="InterPro" id="IPR029063">
    <property type="entry name" value="SAM-dependent_MTases_sf"/>
</dbReference>
<dbReference type="GO" id="GO:0016740">
    <property type="term" value="F:transferase activity"/>
    <property type="evidence" value="ECO:0007669"/>
    <property type="project" value="UniProtKB-KW"/>
</dbReference>
<keyword evidence="2" id="KW-1185">Reference proteome</keyword>
<dbReference type="Proteomes" id="UP000199400">
    <property type="component" value="Unassembled WGS sequence"/>
</dbReference>
<name>A0A1I1UVI4_9BACT</name>
<dbReference type="OrthoDB" id="5298787at2"/>
<proteinExistence type="predicted"/>
<dbReference type="AlphaFoldDB" id="A0A1I1UVI4"/>
<dbReference type="Pfam" id="PF13489">
    <property type="entry name" value="Methyltransf_23"/>
    <property type="match status" value="1"/>
</dbReference>
<dbReference type="RefSeq" id="WP_096330041.1">
    <property type="nucleotide sequence ID" value="NZ_FOMX01000004.1"/>
</dbReference>
<evidence type="ECO:0000313" key="1">
    <source>
        <dbReference type="EMBL" id="SFD73698.1"/>
    </source>
</evidence>
<evidence type="ECO:0000313" key="2">
    <source>
        <dbReference type="Proteomes" id="UP000199400"/>
    </source>
</evidence>
<sequence length="204" mass="23249">MTPEQTEHRVFLNRYYKAARSIYDVTRKYYLFGRDRALDELLAAPWASLVEVGPGTGRNLEILQRRRAWALYGGIEAADAMLERAAARCPWAHFQRAFAEDADYRSVLGVPPQRIFFSYCLSMVQRREEALQHALHEVAPGGEVHVVDFADLRGLPRPLAAGLRAWLELYRVTPLDPGWLAAQGAELVLGPGRYYVLARLRRPR</sequence>
<gene>
    <name evidence="1" type="ORF">SAMN02745121_01272</name>
</gene>